<evidence type="ECO:0000256" key="4">
    <source>
        <dbReference type="ARBA" id="ARBA00022946"/>
    </source>
</evidence>
<proteinExistence type="inferred from homology"/>
<evidence type="ECO:0000259" key="7">
    <source>
        <dbReference type="Pfam" id="PF13460"/>
    </source>
</evidence>
<dbReference type="EMBL" id="ML978129">
    <property type="protein sequence ID" value="KAF2096722.1"/>
    <property type="molecule type" value="Genomic_DNA"/>
</dbReference>
<name>A0A9P4IDT9_9PEZI</name>
<dbReference type="PANTHER" id="PTHR14097:SF7">
    <property type="entry name" value="OXIDOREDUCTASE HTATIP2"/>
    <property type="match status" value="1"/>
</dbReference>
<dbReference type="Proteomes" id="UP000799772">
    <property type="component" value="Unassembled WGS sequence"/>
</dbReference>
<evidence type="ECO:0000313" key="9">
    <source>
        <dbReference type="Proteomes" id="UP000799772"/>
    </source>
</evidence>
<dbReference type="PANTHER" id="PTHR14097">
    <property type="entry name" value="OXIDOREDUCTASE HTATIP2"/>
    <property type="match status" value="1"/>
</dbReference>
<dbReference type="Gene3D" id="3.40.50.720">
    <property type="entry name" value="NAD(P)-binding Rossmann-like Domain"/>
    <property type="match status" value="1"/>
</dbReference>
<organism evidence="8 9">
    <name type="scientific">Rhizodiscina lignyota</name>
    <dbReference type="NCBI Taxonomy" id="1504668"/>
    <lineage>
        <taxon>Eukaryota</taxon>
        <taxon>Fungi</taxon>
        <taxon>Dikarya</taxon>
        <taxon>Ascomycota</taxon>
        <taxon>Pezizomycotina</taxon>
        <taxon>Dothideomycetes</taxon>
        <taxon>Pleosporomycetidae</taxon>
        <taxon>Aulographales</taxon>
        <taxon>Rhizodiscinaceae</taxon>
        <taxon>Rhizodiscina</taxon>
    </lineage>
</organism>
<sequence>MTTAVLVGSTGLVGHNVLSTIISHPAFTQVHAFTRRDVRTTSPKLAPIVSSDSSQWPSQFPKLADPSQSIFISTLGTTRAKAGGLEAQRKIDHDLNIALAKAAKDAGVKTYVLLSVAGATKHSMVPYTKMKGEIEEEVIELGFEHTVLVKPGLIVGTRENDSRPIEFIARKLAEAAGMVAHGLKDSWAQDADVIAKAAVAAGLECAEGKADGHGKVWEVTAHDIIRLGRTEWKL</sequence>
<comment type="caution">
    <text evidence="8">The sequence shown here is derived from an EMBL/GenBank/DDBJ whole genome shotgun (WGS) entry which is preliminary data.</text>
</comment>
<dbReference type="FunFam" id="3.40.50.720:FF:000366">
    <property type="entry name" value="Protein FMP52, mitochondrial"/>
    <property type="match status" value="1"/>
</dbReference>
<dbReference type="GO" id="GO:0051170">
    <property type="term" value="P:import into nucleus"/>
    <property type="evidence" value="ECO:0007669"/>
    <property type="project" value="TreeGrafter"/>
</dbReference>
<dbReference type="SUPFAM" id="SSF51735">
    <property type="entry name" value="NAD(P)-binding Rossmann-fold domains"/>
    <property type="match status" value="1"/>
</dbReference>
<feature type="domain" description="NAD(P)-binding" evidence="7">
    <location>
        <begin position="8"/>
        <end position="153"/>
    </location>
</feature>
<dbReference type="Pfam" id="PF13460">
    <property type="entry name" value="NAD_binding_10"/>
    <property type="match status" value="1"/>
</dbReference>
<comment type="subcellular location">
    <subcellularLocation>
        <location evidence="1">Mitochondrion outer membrane</location>
        <topology evidence="1">Peripheral membrane protein</topology>
    </subcellularLocation>
</comment>
<keyword evidence="6" id="KW-0472">Membrane</keyword>
<dbReference type="GO" id="GO:0005741">
    <property type="term" value="C:mitochondrial outer membrane"/>
    <property type="evidence" value="ECO:0007669"/>
    <property type="project" value="UniProtKB-SubCell"/>
</dbReference>
<evidence type="ECO:0000256" key="3">
    <source>
        <dbReference type="ARBA" id="ARBA00022787"/>
    </source>
</evidence>
<dbReference type="OrthoDB" id="430436at2759"/>
<keyword evidence="9" id="KW-1185">Reference proteome</keyword>
<keyword evidence="5" id="KW-0496">Mitochondrion</keyword>
<evidence type="ECO:0000256" key="6">
    <source>
        <dbReference type="ARBA" id="ARBA00023136"/>
    </source>
</evidence>
<evidence type="ECO:0000256" key="5">
    <source>
        <dbReference type="ARBA" id="ARBA00023128"/>
    </source>
</evidence>
<dbReference type="InterPro" id="IPR036291">
    <property type="entry name" value="NAD(P)-bd_dom_sf"/>
</dbReference>
<keyword evidence="4" id="KW-0809">Transit peptide</keyword>
<comment type="similarity">
    <text evidence="2">Belongs to the FMP52 family.</text>
</comment>
<gene>
    <name evidence="8" type="ORF">NA57DRAFT_78318</name>
</gene>
<reference evidence="8" key="1">
    <citation type="journal article" date="2020" name="Stud. Mycol.">
        <title>101 Dothideomycetes genomes: a test case for predicting lifestyles and emergence of pathogens.</title>
        <authorList>
            <person name="Haridas S."/>
            <person name="Albert R."/>
            <person name="Binder M."/>
            <person name="Bloem J."/>
            <person name="Labutti K."/>
            <person name="Salamov A."/>
            <person name="Andreopoulos B."/>
            <person name="Baker S."/>
            <person name="Barry K."/>
            <person name="Bills G."/>
            <person name="Bluhm B."/>
            <person name="Cannon C."/>
            <person name="Castanera R."/>
            <person name="Culley D."/>
            <person name="Daum C."/>
            <person name="Ezra D."/>
            <person name="Gonzalez J."/>
            <person name="Henrissat B."/>
            <person name="Kuo A."/>
            <person name="Liang C."/>
            <person name="Lipzen A."/>
            <person name="Lutzoni F."/>
            <person name="Magnuson J."/>
            <person name="Mondo S."/>
            <person name="Nolan M."/>
            <person name="Ohm R."/>
            <person name="Pangilinan J."/>
            <person name="Park H.-J."/>
            <person name="Ramirez L."/>
            <person name="Alfaro M."/>
            <person name="Sun H."/>
            <person name="Tritt A."/>
            <person name="Yoshinaga Y."/>
            <person name="Zwiers L.-H."/>
            <person name="Turgeon B."/>
            <person name="Goodwin S."/>
            <person name="Spatafora J."/>
            <person name="Crous P."/>
            <person name="Grigoriev I."/>
        </authorList>
    </citation>
    <scope>NUCLEOTIDE SEQUENCE</scope>
    <source>
        <strain evidence="8">CBS 133067</strain>
    </source>
</reference>
<evidence type="ECO:0000313" key="8">
    <source>
        <dbReference type="EMBL" id="KAF2096722.1"/>
    </source>
</evidence>
<dbReference type="AlphaFoldDB" id="A0A9P4IDT9"/>
<dbReference type="InterPro" id="IPR016040">
    <property type="entry name" value="NAD(P)-bd_dom"/>
</dbReference>
<evidence type="ECO:0000256" key="1">
    <source>
        <dbReference type="ARBA" id="ARBA00004450"/>
    </source>
</evidence>
<protein>
    <recommendedName>
        <fullName evidence="7">NAD(P)-binding domain-containing protein</fullName>
    </recommendedName>
</protein>
<accession>A0A9P4IDT9</accession>
<evidence type="ECO:0000256" key="2">
    <source>
        <dbReference type="ARBA" id="ARBA00006617"/>
    </source>
</evidence>
<keyword evidence="3" id="KW-1000">Mitochondrion outer membrane</keyword>